<reference evidence="9" key="2">
    <citation type="journal article" date="2007" name="Science">
        <title>Draft genome sequence of the sexually transmitted pathogen Trichomonas vaginalis.</title>
        <authorList>
            <person name="Carlton J.M."/>
            <person name="Hirt R.P."/>
            <person name="Silva J.C."/>
            <person name="Delcher A.L."/>
            <person name="Schatz M."/>
            <person name="Zhao Q."/>
            <person name="Wortman J.R."/>
            <person name="Bidwell S.L."/>
            <person name="Alsmark U.C.M."/>
            <person name="Besteiro S."/>
            <person name="Sicheritz-Ponten T."/>
            <person name="Noel C.J."/>
            <person name="Dacks J.B."/>
            <person name="Foster P.G."/>
            <person name="Simillion C."/>
            <person name="Van de Peer Y."/>
            <person name="Miranda-Saavedra D."/>
            <person name="Barton G.J."/>
            <person name="Westrop G.D."/>
            <person name="Mueller S."/>
            <person name="Dessi D."/>
            <person name="Fiori P.L."/>
            <person name="Ren Q."/>
            <person name="Paulsen I."/>
            <person name="Zhang H."/>
            <person name="Bastida-Corcuera F.D."/>
            <person name="Simoes-Barbosa A."/>
            <person name="Brown M.T."/>
            <person name="Hayes R.D."/>
            <person name="Mukherjee M."/>
            <person name="Okumura C.Y."/>
            <person name="Schneider R."/>
            <person name="Smith A.J."/>
            <person name="Vanacova S."/>
            <person name="Villalvazo M."/>
            <person name="Haas B.J."/>
            <person name="Pertea M."/>
            <person name="Feldblyum T.V."/>
            <person name="Utterback T.R."/>
            <person name="Shu C.L."/>
            <person name="Osoegawa K."/>
            <person name="de Jong P.J."/>
            <person name="Hrdy I."/>
            <person name="Horvathova L."/>
            <person name="Zubacova Z."/>
            <person name="Dolezal P."/>
            <person name="Malik S.B."/>
            <person name="Logsdon J.M. Jr."/>
            <person name="Henze K."/>
            <person name="Gupta A."/>
            <person name="Wang C.C."/>
            <person name="Dunne R.L."/>
            <person name="Upcroft J.A."/>
            <person name="Upcroft P."/>
            <person name="White O."/>
            <person name="Salzberg S.L."/>
            <person name="Tang P."/>
            <person name="Chiu C.-H."/>
            <person name="Lee Y.-S."/>
            <person name="Embley T.M."/>
            <person name="Coombs G.H."/>
            <person name="Mottram J.C."/>
            <person name="Tachezy J."/>
            <person name="Fraser-Liggett C.M."/>
            <person name="Johnson P.J."/>
        </authorList>
    </citation>
    <scope>NUCLEOTIDE SEQUENCE [LARGE SCALE GENOMIC DNA]</scope>
    <source>
        <strain evidence="9">G3</strain>
    </source>
</reference>
<keyword evidence="5 7" id="KW-0472">Membrane</keyword>
<feature type="transmembrane region" description="Helical" evidence="7">
    <location>
        <begin position="374"/>
        <end position="395"/>
    </location>
</feature>
<keyword evidence="3" id="KW-0547">Nucleotide-binding</keyword>
<evidence type="ECO:0000259" key="8">
    <source>
        <dbReference type="PROSITE" id="PS50125"/>
    </source>
</evidence>
<evidence type="ECO:0000256" key="6">
    <source>
        <dbReference type="ARBA" id="ARBA00023239"/>
    </source>
</evidence>
<protein>
    <submittedName>
        <fullName evidence="9">Adenylate and Guanylate cyclase catalytic domain containing protein</fullName>
    </submittedName>
</protein>
<keyword evidence="2 7" id="KW-0812">Transmembrane</keyword>
<dbReference type="GO" id="GO:0005886">
    <property type="term" value="C:plasma membrane"/>
    <property type="evidence" value="ECO:0000318"/>
    <property type="project" value="GO_Central"/>
</dbReference>
<dbReference type="PROSITE" id="PS50125">
    <property type="entry name" value="GUANYLATE_CYCLASE_2"/>
    <property type="match status" value="1"/>
</dbReference>
<evidence type="ECO:0000256" key="3">
    <source>
        <dbReference type="ARBA" id="ARBA00022741"/>
    </source>
</evidence>
<evidence type="ECO:0000256" key="5">
    <source>
        <dbReference type="ARBA" id="ARBA00023136"/>
    </source>
</evidence>
<dbReference type="Proteomes" id="UP000001542">
    <property type="component" value="Unassembled WGS sequence"/>
</dbReference>
<dbReference type="GO" id="GO:0007168">
    <property type="term" value="P:receptor guanylyl cyclase signaling pathway"/>
    <property type="evidence" value="ECO:0000318"/>
    <property type="project" value="GO_Central"/>
</dbReference>
<gene>
    <name evidence="9" type="ORF">TVAG_411720</name>
</gene>
<comment type="subcellular location">
    <subcellularLocation>
        <location evidence="1">Membrane</location>
    </subcellularLocation>
</comment>
<dbReference type="GO" id="GO:0006182">
    <property type="term" value="P:cGMP biosynthetic process"/>
    <property type="evidence" value="ECO:0000318"/>
    <property type="project" value="GO_Central"/>
</dbReference>
<feature type="transmembrane region" description="Helical" evidence="7">
    <location>
        <begin position="691"/>
        <end position="709"/>
    </location>
</feature>
<dbReference type="SMART" id="SM00044">
    <property type="entry name" value="CYCc"/>
    <property type="match status" value="1"/>
</dbReference>
<dbReference type="STRING" id="5722.A2FYJ1"/>
<feature type="transmembrane region" description="Helical" evidence="7">
    <location>
        <begin position="588"/>
        <end position="608"/>
    </location>
</feature>
<dbReference type="eggNOG" id="KOG4171">
    <property type="taxonomic scope" value="Eukaryota"/>
</dbReference>
<dbReference type="CDD" id="cd07302">
    <property type="entry name" value="CHD"/>
    <property type="match status" value="1"/>
</dbReference>
<dbReference type="InterPro" id="IPR050401">
    <property type="entry name" value="Cyclic_nucleotide_synthase"/>
</dbReference>
<sequence>MILSAICYVWNGTVVFGCGTFVKPLYQTLVLAGSIIGVVVSLASIVPIVLEKSWPITFFIFFGGVTFVSLLLSELFIKRRIRKDLATLDEYESTGNFEIIGSKNKFRQSVCTGFTYGHKVCLDFSVFKAAAEKWSDDLDVWVIYAKFTALYPEMSSTLQFIGNILKNMAKKNQDAEYYLSNIGQIIKTRETKFTPQLKSKIAKLQKLFDKLKNRLRNIWDLVLQGNTTELDSVIRSTYESIETSELEINELLMLYPNNRFVARQYAKFQPELKSDAIMFRKWNEDIKLLQKGIQIHPDTLHELGFIAFDNIPDHCNESISTPKVATTGTEQNTIGMDEINAYDEDLDYQQIANIKSMIDNNKIPAIQYMYNSTIFAFICIIFVPFLVLLGFFFYLDSTITYPLSLMYGISYMRNLINMLPPMLTKFLMKMIDDPKIPGTKCMTLIELNDDFPMNAFGGSKDSKMIIQFLNMQVADANSIITPLRNFEIGNKYMEKVRDLVFAHSHEFYFYMNNTYREVSIANIGQIAYMVTNHISKVIGLSSFDNTVPKGLDTITAKNNNAGSTESLTEAVENIISYMTDVSTRNHRILIYLRVALIILVFIIYLIIVTTQIRKLRNDKIVIYGLLSSLHKTVISNISYSFTKLQREATATTQSLGSIAEIEHNRQEESIIKLFSSINDEQSKASVEMYNLFNFLFIAVAGIIGFYFIIESYLDASTEVVNNCYHIDYMYGSIAHIYKVMSNVFDLVWEHYDSSFQNICVNETVSLQEINASLPIVANYFQLLTLGGPNQIPFSGMQESVDDASQTIKCGNILTPPKIIPTSAHCFSAGGQFYLMNMLMRRFYGMMTAENPVYALPKGDGITYTWQIGAIELYEAFFYRTGMNLVSTIKASVNSEFKPLTEYCFIFMIIAAIFSINVLRLTRKEEILLKFTMNCLLKCNSQILLSNSHIIDVLGGNYENVVDETIDRTQSFHNEVVNKLDDIIIVCREENNNVINVNTSFEEMFRIKQEEIENKDVKTFFMDGKFTSDDKIEKVILSGGRLIYTKPTGEKVYLDFSSQYVAGRRIYSGINQTQIVMHEKLIVEEKKKSDAMLASILPPMLVTRVQAGEKNISFAVQSVTVLFLDVVEFTPWCGSHDAQYVMRMLNIMYKEFDVITNAHLKMTKIKCIGDCYMTAGGIFDEINQPAVHAKEVVDFGCKVIKKLEEIDERENEKLRIRVGINTGGPIVAGVIGTEKPTFEILGPAINIAHEMENKGVPMKVHISRPVYELVYGQNFEIKERGEIDVKGCKMFTYLVEP</sequence>
<dbReference type="InterPro" id="IPR029787">
    <property type="entry name" value="Nucleotide_cyclase"/>
</dbReference>
<feature type="transmembrane region" description="Helical" evidence="7">
    <location>
        <begin position="401"/>
        <end position="420"/>
    </location>
</feature>
<dbReference type="EMBL" id="DS114144">
    <property type="protein sequence ID" value="EAX90032.1"/>
    <property type="molecule type" value="Genomic_DNA"/>
</dbReference>
<dbReference type="KEGG" id="tva:4747710"/>
<dbReference type="RefSeq" id="XP_001302962.1">
    <property type="nucleotide sequence ID" value="XM_001302961.1"/>
</dbReference>
<dbReference type="PANTHER" id="PTHR11920:SF335">
    <property type="entry name" value="GUANYLATE CYCLASE"/>
    <property type="match status" value="1"/>
</dbReference>
<evidence type="ECO:0000256" key="1">
    <source>
        <dbReference type="ARBA" id="ARBA00004370"/>
    </source>
</evidence>
<dbReference type="Pfam" id="PF00211">
    <property type="entry name" value="Guanylate_cyc"/>
    <property type="match status" value="1"/>
</dbReference>
<keyword evidence="10" id="KW-1185">Reference proteome</keyword>
<dbReference type="Gene3D" id="3.30.70.1230">
    <property type="entry name" value="Nucleotide cyclase"/>
    <property type="match status" value="1"/>
</dbReference>
<name>A2FYJ1_TRIV3</name>
<dbReference type="InParanoid" id="A2FYJ1"/>
<evidence type="ECO:0000313" key="10">
    <source>
        <dbReference type="Proteomes" id="UP000001542"/>
    </source>
</evidence>
<feature type="domain" description="Guanylate cyclase" evidence="8">
    <location>
        <begin position="1119"/>
        <end position="1251"/>
    </location>
</feature>
<keyword evidence="6" id="KW-0456">Lyase</keyword>
<dbReference type="SUPFAM" id="SSF55073">
    <property type="entry name" value="Nucleotide cyclase"/>
    <property type="match status" value="1"/>
</dbReference>
<dbReference type="InterPro" id="IPR001054">
    <property type="entry name" value="A/G_cyclase"/>
</dbReference>
<evidence type="ECO:0000313" key="9">
    <source>
        <dbReference type="EMBL" id="EAX90032.1"/>
    </source>
</evidence>
<dbReference type="GO" id="GO:0000166">
    <property type="term" value="F:nucleotide binding"/>
    <property type="evidence" value="ECO:0007669"/>
    <property type="project" value="UniProtKB-KW"/>
</dbReference>
<feature type="transmembrane region" description="Helical" evidence="7">
    <location>
        <begin position="56"/>
        <end position="77"/>
    </location>
</feature>
<dbReference type="Gene3D" id="3.30.450.20">
    <property type="entry name" value="PAS domain"/>
    <property type="match status" value="1"/>
</dbReference>
<proteinExistence type="predicted"/>
<organism evidence="9 10">
    <name type="scientific">Trichomonas vaginalis (strain ATCC PRA-98 / G3)</name>
    <dbReference type="NCBI Taxonomy" id="412133"/>
    <lineage>
        <taxon>Eukaryota</taxon>
        <taxon>Metamonada</taxon>
        <taxon>Parabasalia</taxon>
        <taxon>Trichomonadida</taxon>
        <taxon>Trichomonadidae</taxon>
        <taxon>Trichomonas</taxon>
    </lineage>
</organism>
<dbReference type="VEuPathDB" id="TrichDB:TVAG_411720"/>
<reference evidence="9" key="1">
    <citation type="submission" date="2006-10" db="EMBL/GenBank/DDBJ databases">
        <authorList>
            <person name="Amadeo P."/>
            <person name="Zhao Q."/>
            <person name="Wortman J."/>
            <person name="Fraser-Liggett C."/>
            <person name="Carlton J."/>
        </authorList>
    </citation>
    <scope>NUCLEOTIDE SEQUENCE</scope>
    <source>
        <strain evidence="9">G3</strain>
    </source>
</reference>
<evidence type="ECO:0000256" key="7">
    <source>
        <dbReference type="SAM" id="Phobius"/>
    </source>
</evidence>
<dbReference type="PANTHER" id="PTHR11920">
    <property type="entry name" value="GUANYLYL CYCLASE"/>
    <property type="match status" value="1"/>
</dbReference>
<keyword evidence="4 7" id="KW-1133">Transmembrane helix</keyword>
<dbReference type="OrthoDB" id="1890790at2759"/>
<dbReference type="GO" id="GO:0035556">
    <property type="term" value="P:intracellular signal transduction"/>
    <property type="evidence" value="ECO:0007669"/>
    <property type="project" value="InterPro"/>
</dbReference>
<dbReference type="SMR" id="A2FYJ1"/>
<feature type="transmembrane region" description="Helical" evidence="7">
    <location>
        <begin position="620"/>
        <end position="639"/>
    </location>
</feature>
<dbReference type="GO" id="GO:0001653">
    <property type="term" value="F:peptide receptor activity"/>
    <property type="evidence" value="ECO:0000318"/>
    <property type="project" value="GO_Central"/>
</dbReference>
<evidence type="ECO:0000256" key="2">
    <source>
        <dbReference type="ARBA" id="ARBA00022692"/>
    </source>
</evidence>
<dbReference type="VEuPathDB" id="TrichDB:TVAGG3_0685330"/>
<feature type="transmembrane region" description="Helical" evidence="7">
    <location>
        <begin position="29"/>
        <end position="50"/>
    </location>
</feature>
<accession>A2FYJ1</accession>
<dbReference type="GO" id="GO:0004383">
    <property type="term" value="F:guanylate cyclase activity"/>
    <property type="evidence" value="ECO:0000318"/>
    <property type="project" value="GO_Central"/>
</dbReference>
<evidence type="ECO:0000256" key="4">
    <source>
        <dbReference type="ARBA" id="ARBA00022989"/>
    </source>
</evidence>